<dbReference type="Gene3D" id="3.40.50.2000">
    <property type="entry name" value="Glycogen Phosphorylase B"/>
    <property type="match status" value="2"/>
</dbReference>
<feature type="domain" description="Glycosyltransferase subfamily 4-like N-terminal" evidence="1">
    <location>
        <begin position="17"/>
        <end position="170"/>
    </location>
</feature>
<gene>
    <name evidence="2" type="ORF">OXH18_16165</name>
</gene>
<dbReference type="Pfam" id="PF13439">
    <property type="entry name" value="Glyco_transf_4"/>
    <property type="match status" value="1"/>
</dbReference>
<name>A0A9E8Z8Z1_9CYAN</name>
<organism evidence="2 3">
    <name type="scientific">Thermocoleostomius sinensis A174</name>
    <dbReference type="NCBI Taxonomy" id="2016057"/>
    <lineage>
        <taxon>Bacteria</taxon>
        <taxon>Bacillati</taxon>
        <taxon>Cyanobacteriota</taxon>
        <taxon>Cyanophyceae</taxon>
        <taxon>Oculatellales</taxon>
        <taxon>Oculatellaceae</taxon>
        <taxon>Thermocoleostomius</taxon>
    </lineage>
</organism>
<accession>A0A9E8Z8Z1</accession>
<sequence>MKTPKVCITTLEFPPDVGGVGESVHRIAQILFDLGYEVHVAVFHSKQRKDEGFRRSSCSTMIQDNVIVHRLEPANRSHQPIMQDYLSEVYFLLKKLHQEHQFDVFHAFFVNETGFLTTLLAQEHNVPVINSIRGSDLHKHVFNPKQHGQIAWTLENSAWVTFVSRDLQQRASLLAPGIRRKSSAFWNSIQPIDFRQLPTPFLVNQLRGTVIGTVGRFRDKKGLEFLFDACAKLKQQLEFTLLLVGDFADREREYWQQEVETSGIADRIVITGMLERQQALAFLPHMNIFTVPSLHDGCPNTLLEAMLAGQAIIGTNVDAIGEILEDGQDALVVNPGSSDELAEAIHWLARSPELRQQLGQAAKRKVLEQLSPTVEQAHWNAVYQRVLLPRLASVAIG</sequence>
<dbReference type="EC" id="2.4.-.-" evidence="2"/>
<proteinExistence type="predicted"/>
<dbReference type="PANTHER" id="PTHR12526">
    <property type="entry name" value="GLYCOSYLTRANSFERASE"/>
    <property type="match status" value="1"/>
</dbReference>
<dbReference type="GO" id="GO:0016757">
    <property type="term" value="F:glycosyltransferase activity"/>
    <property type="evidence" value="ECO:0007669"/>
    <property type="project" value="UniProtKB-KW"/>
</dbReference>
<dbReference type="PANTHER" id="PTHR12526:SF631">
    <property type="entry name" value="BLL6306 PROTEIN"/>
    <property type="match status" value="1"/>
</dbReference>
<dbReference type="Proteomes" id="UP001163152">
    <property type="component" value="Chromosome"/>
</dbReference>
<dbReference type="RefSeq" id="WP_268608131.1">
    <property type="nucleotide sequence ID" value="NZ_CP113797.1"/>
</dbReference>
<dbReference type="Pfam" id="PF13692">
    <property type="entry name" value="Glyco_trans_1_4"/>
    <property type="match status" value="1"/>
</dbReference>
<evidence type="ECO:0000313" key="2">
    <source>
        <dbReference type="EMBL" id="WAL58704.1"/>
    </source>
</evidence>
<evidence type="ECO:0000259" key="1">
    <source>
        <dbReference type="Pfam" id="PF13439"/>
    </source>
</evidence>
<keyword evidence="2" id="KW-0328">Glycosyltransferase</keyword>
<reference evidence="2" key="1">
    <citation type="submission" date="2022-12" db="EMBL/GenBank/DDBJ databases">
        <title>Polyphasic identification of a Novel Hot-Spring Cyanobacterium Ocullathermofonsia sinensis gen nov. sp. nov. and Genomic Insights on its Adaptations to the Thermal Habitat.</title>
        <authorList>
            <person name="Daroch M."/>
            <person name="Tang J."/>
            <person name="Jiang Y."/>
        </authorList>
    </citation>
    <scope>NUCLEOTIDE SEQUENCE</scope>
    <source>
        <strain evidence="2">PKUAC-SCTA174</strain>
    </source>
</reference>
<dbReference type="AlphaFoldDB" id="A0A9E8Z8Z1"/>
<keyword evidence="3" id="KW-1185">Reference proteome</keyword>
<evidence type="ECO:0000313" key="3">
    <source>
        <dbReference type="Proteomes" id="UP001163152"/>
    </source>
</evidence>
<protein>
    <submittedName>
        <fullName evidence="2">Glycosyltransferase</fullName>
        <ecNumber evidence="2">2.4.-.-</ecNumber>
    </submittedName>
</protein>
<dbReference type="SUPFAM" id="SSF53756">
    <property type="entry name" value="UDP-Glycosyltransferase/glycogen phosphorylase"/>
    <property type="match status" value="1"/>
</dbReference>
<dbReference type="KEGG" id="tsin:OXH18_16165"/>
<keyword evidence="2" id="KW-0808">Transferase</keyword>
<dbReference type="InterPro" id="IPR028098">
    <property type="entry name" value="Glyco_trans_4-like_N"/>
</dbReference>
<dbReference type="EMBL" id="CP113797">
    <property type="protein sequence ID" value="WAL58704.1"/>
    <property type="molecule type" value="Genomic_DNA"/>
</dbReference>